<dbReference type="SUPFAM" id="SSF54637">
    <property type="entry name" value="Thioesterase/thiol ester dehydrase-isomerase"/>
    <property type="match status" value="1"/>
</dbReference>
<keyword evidence="4" id="KW-1185">Reference proteome</keyword>
<dbReference type="Proteomes" id="UP000005801">
    <property type="component" value="Unassembled WGS sequence"/>
</dbReference>
<evidence type="ECO:0000313" key="4">
    <source>
        <dbReference type="Proteomes" id="UP000005801"/>
    </source>
</evidence>
<dbReference type="Gene3D" id="3.10.129.10">
    <property type="entry name" value="Hotdog Thioesterase"/>
    <property type="match status" value="1"/>
</dbReference>
<dbReference type="eggNOG" id="COG0824">
    <property type="taxonomic scope" value="Bacteria"/>
</dbReference>
<dbReference type="PANTHER" id="PTHR31793">
    <property type="entry name" value="4-HYDROXYBENZOYL-COA THIOESTERASE FAMILY MEMBER"/>
    <property type="match status" value="1"/>
</dbReference>
<sequence>MHVLPVEIRFGDCDPAGIVYFPRFFDFFHQTMETWFPAHLGFPYAEFVRERKLGFPAVHTEADFARPCRFGETVEVRQRVLALGRSSITFGYAIHGLSDDADLRATGKSVCVVMNLDERSPEHGRAVAMPEELRARIEAFGVSPS</sequence>
<comment type="caution">
    <text evidence="3">The sequence shown here is derived from an EMBL/GenBank/DDBJ whole genome shotgun (WGS) entry which is preliminary data.</text>
</comment>
<dbReference type="EMBL" id="ABCS01000141">
    <property type="protein sequence ID" value="EDM74242.1"/>
    <property type="molecule type" value="Genomic_DNA"/>
</dbReference>
<evidence type="ECO:0000256" key="2">
    <source>
        <dbReference type="ARBA" id="ARBA00022801"/>
    </source>
</evidence>
<comment type="similarity">
    <text evidence="1">Belongs to the 4-hydroxybenzoyl-CoA thioesterase family.</text>
</comment>
<name>A6GIQ4_9BACT</name>
<keyword evidence="2" id="KW-0378">Hydrolase</keyword>
<reference evidence="3 4" key="1">
    <citation type="submission" date="2007-06" db="EMBL/GenBank/DDBJ databases">
        <authorList>
            <person name="Shimkets L."/>
            <person name="Ferriera S."/>
            <person name="Johnson J."/>
            <person name="Kravitz S."/>
            <person name="Beeson K."/>
            <person name="Sutton G."/>
            <person name="Rogers Y.-H."/>
            <person name="Friedman R."/>
            <person name="Frazier M."/>
            <person name="Venter J.C."/>
        </authorList>
    </citation>
    <scope>NUCLEOTIDE SEQUENCE [LARGE SCALE GENOMIC DNA]</scope>
    <source>
        <strain evidence="3 4">SIR-1</strain>
    </source>
</reference>
<dbReference type="InterPro" id="IPR050563">
    <property type="entry name" value="4-hydroxybenzoyl-CoA_TE"/>
</dbReference>
<dbReference type="GO" id="GO:0047617">
    <property type="term" value="F:fatty acyl-CoA hydrolase activity"/>
    <property type="evidence" value="ECO:0007669"/>
    <property type="project" value="TreeGrafter"/>
</dbReference>
<dbReference type="PANTHER" id="PTHR31793:SF27">
    <property type="entry name" value="NOVEL THIOESTERASE SUPERFAMILY DOMAIN AND SAPOSIN A-TYPE DOMAIN CONTAINING PROTEIN (0610012H03RIK)"/>
    <property type="match status" value="1"/>
</dbReference>
<evidence type="ECO:0000313" key="3">
    <source>
        <dbReference type="EMBL" id="EDM74242.1"/>
    </source>
</evidence>
<gene>
    <name evidence="3" type="ORF">PPSIR1_41114</name>
</gene>
<dbReference type="AlphaFoldDB" id="A6GIQ4"/>
<protein>
    <submittedName>
        <fullName evidence="3">Putative 4-hydroxybenzoyl CoA thioesterase</fullName>
    </submittedName>
</protein>
<accession>A6GIQ4</accession>
<dbReference type="CDD" id="cd00586">
    <property type="entry name" value="4HBT"/>
    <property type="match status" value="1"/>
</dbReference>
<dbReference type="STRING" id="391625.PPSIR1_41114"/>
<dbReference type="Pfam" id="PF13279">
    <property type="entry name" value="4HBT_2"/>
    <property type="match status" value="1"/>
</dbReference>
<dbReference type="InterPro" id="IPR029069">
    <property type="entry name" value="HotDog_dom_sf"/>
</dbReference>
<organism evidence="3 4">
    <name type="scientific">Plesiocystis pacifica SIR-1</name>
    <dbReference type="NCBI Taxonomy" id="391625"/>
    <lineage>
        <taxon>Bacteria</taxon>
        <taxon>Pseudomonadati</taxon>
        <taxon>Myxococcota</taxon>
        <taxon>Polyangia</taxon>
        <taxon>Nannocystales</taxon>
        <taxon>Nannocystaceae</taxon>
        <taxon>Plesiocystis</taxon>
    </lineage>
</organism>
<evidence type="ECO:0000256" key="1">
    <source>
        <dbReference type="ARBA" id="ARBA00005953"/>
    </source>
</evidence>
<proteinExistence type="inferred from homology"/>